<comment type="similarity">
    <text evidence="5">Belongs to the methyl-accepting chemotaxis (MCP) protein family.</text>
</comment>
<evidence type="ECO:0000259" key="9">
    <source>
        <dbReference type="PROSITE" id="PS50111"/>
    </source>
</evidence>
<dbReference type="CDD" id="cd19410">
    <property type="entry name" value="HK9-like_sensor"/>
    <property type="match status" value="1"/>
</dbReference>
<feature type="coiled-coil region" evidence="7">
    <location>
        <begin position="336"/>
        <end position="363"/>
    </location>
</feature>
<keyword evidence="4 6" id="KW-0807">Transducer</keyword>
<evidence type="ECO:0000256" key="1">
    <source>
        <dbReference type="ARBA" id="ARBA00004236"/>
    </source>
</evidence>
<dbReference type="InterPro" id="IPR007891">
    <property type="entry name" value="CHASE3"/>
</dbReference>
<evidence type="ECO:0000256" key="4">
    <source>
        <dbReference type="ARBA" id="ARBA00023224"/>
    </source>
</evidence>
<feature type="transmembrane region" description="Helical" evidence="8">
    <location>
        <begin position="209"/>
        <end position="232"/>
    </location>
</feature>
<keyword evidence="7" id="KW-0175">Coiled coil</keyword>
<dbReference type="SMART" id="SM00283">
    <property type="entry name" value="MA"/>
    <property type="match status" value="1"/>
</dbReference>
<sequence length="593" mass="65419">MDSNEKKRRAKKESKTTKTKRKTAVLNYFKTIRGKITVSFGILSIVLLVSATTSYMNMTQLDNEIDYLIENDLEINRSSQNLSETLTKMESSQRGFVLTGLTDLVYPFENGKYEFTEEYEILLELFRNNEAQLAKLAIIEENYNNWIEYADSLITIRKTEGLEAAALIVEAGEGTAFMEAIQTQIEFITSEQKNIQAERIDELNKQVSVFKVITVGLTLFAILLALFFMINLSRGIRKNVSKISQSILEIANAGGDLTKRIEVNTQDEIADLANDANKLIDSIAVLVRQVSLMAQNVTATSQELLASAEETSTTIHSIAKTTSEIASGSETTKSKMDFSSEKMEELESAATFLNQQAEIVKTNSSEMLVVAKKGGETVQASSEKINSIEEIMLNTSQTVEALGNKSNEITSIIGTITDIAEQTNLLALNAAIEAARAGEHGKGFAVVAKEVRKLAEQSQLAAQGVKDIIHSIQTEVKNIVQQNQQGVKEVIAGVEMTNQTNSSLSDIINQTQRTTIVVNEMVDHIQQTLKLSKEVSESFEKVIEITTETASYTENTAAASEQGSAAMEQITISTSHLSKQAEELRTVIERFKL</sequence>
<feature type="domain" description="HAMP" evidence="10">
    <location>
        <begin position="234"/>
        <end position="288"/>
    </location>
</feature>
<evidence type="ECO:0000256" key="8">
    <source>
        <dbReference type="SAM" id="Phobius"/>
    </source>
</evidence>
<protein>
    <submittedName>
        <fullName evidence="11">Methyl-accepting chemotaxis protein</fullName>
    </submittedName>
</protein>
<proteinExistence type="inferred from homology"/>
<organism evidence="11 12">
    <name type="scientific">Metabacillus malikii</name>
    <dbReference type="NCBI Taxonomy" id="1504265"/>
    <lineage>
        <taxon>Bacteria</taxon>
        <taxon>Bacillati</taxon>
        <taxon>Bacillota</taxon>
        <taxon>Bacilli</taxon>
        <taxon>Bacillales</taxon>
        <taxon>Bacillaceae</taxon>
        <taxon>Metabacillus</taxon>
    </lineage>
</organism>
<dbReference type="RefSeq" id="WP_307344650.1">
    <property type="nucleotide sequence ID" value="NZ_JAUSUD010000022.1"/>
</dbReference>
<evidence type="ECO:0000256" key="7">
    <source>
        <dbReference type="SAM" id="Coils"/>
    </source>
</evidence>
<dbReference type="Gene3D" id="1.10.287.950">
    <property type="entry name" value="Methyl-accepting chemotaxis protein"/>
    <property type="match status" value="1"/>
</dbReference>
<dbReference type="Gene3D" id="6.10.340.10">
    <property type="match status" value="1"/>
</dbReference>
<evidence type="ECO:0000256" key="3">
    <source>
        <dbReference type="ARBA" id="ARBA00023136"/>
    </source>
</evidence>
<dbReference type="CDD" id="cd06225">
    <property type="entry name" value="HAMP"/>
    <property type="match status" value="1"/>
</dbReference>
<dbReference type="SMART" id="SM00304">
    <property type="entry name" value="HAMP"/>
    <property type="match status" value="1"/>
</dbReference>
<name>A0ABT9ZJT8_9BACI</name>
<dbReference type="PROSITE" id="PS50885">
    <property type="entry name" value="HAMP"/>
    <property type="match status" value="1"/>
</dbReference>
<keyword evidence="12" id="KW-1185">Reference proteome</keyword>
<gene>
    <name evidence="11" type="ORF">J2S19_003876</name>
</gene>
<reference evidence="11 12" key="1">
    <citation type="submission" date="2023-07" db="EMBL/GenBank/DDBJ databases">
        <title>Genomic Encyclopedia of Type Strains, Phase IV (KMG-IV): sequencing the most valuable type-strain genomes for metagenomic binning, comparative biology and taxonomic classification.</title>
        <authorList>
            <person name="Goeker M."/>
        </authorList>
    </citation>
    <scope>NUCLEOTIDE SEQUENCE [LARGE SCALE GENOMIC DNA]</scope>
    <source>
        <strain evidence="11 12">DSM 29005</strain>
    </source>
</reference>
<dbReference type="EMBL" id="JAUSUD010000022">
    <property type="protein sequence ID" value="MDQ0232554.1"/>
    <property type="molecule type" value="Genomic_DNA"/>
</dbReference>
<dbReference type="SUPFAM" id="SSF58104">
    <property type="entry name" value="Methyl-accepting chemotaxis protein (MCP) signaling domain"/>
    <property type="match status" value="1"/>
</dbReference>
<dbReference type="PANTHER" id="PTHR32089">
    <property type="entry name" value="METHYL-ACCEPTING CHEMOTAXIS PROTEIN MCPB"/>
    <property type="match status" value="1"/>
</dbReference>
<dbReference type="Pfam" id="PF00672">
    <property type="entry name" value="HAMP"/>
    <property type="match status" value="1"/>
</dbReference>
<comment type="subcellular location">
    <subcellularLocation>
        <location evidence="1">Cell membrane</location>
    </subcellularLocation>
</comment>
<keyword evidence="2" id="KW-1003">Cell membrane</keyword>
<dbReference type="InterPro" id="IPR004089">
    <property type="entry name" value="MCPsignal_dom"/>
</dbReference>
<keyword evidence="8" id="KW-1133">Transmembrane helix</keyword>
<evidence type="ECO:0000313" key="11">
    <source>
        <dbReference type="EMBL" id="MDQ0232554.1"/>
    </source>
</evidence>
<dbReference type="PANTHER" id="PTHR32089:SF112">
    <property type="entry name" value="LYSOZYME-LIKE PROTEIN-RELATED"/>
    <property type="match status" value="1"/>
</dbReference>
<dbReference type="Proteomes" id="UP001234495">
    <property type="component" value="Unassembled WGS sequence"/>
</dbReference>
<evidence type="ECO:0000259" key="10">
    <source>
        <dbReference type="PROSITE" id="PS50885"/>
    </source>
</evidence>
<accession>A0ABT9ZJT8</accession>
<comment type="caution">
    <text evidence="11">The sequence shown here is derived from an EMBL/GenBank/DDBJ whole genome shotgun (WGS) entry which is preliminary data.</text>
</comment>
<dbReference type="InterPro" id="IPR003660">
    <property type="entry name" value="HAMP_dom"/>
</dbReference>
<evidence type="ECO:0000313" key="12">
    <source>
        <dbReference type="Proteomes" id="UP001234495"/>
    </source>
</evidence>
<keyword evidence="8" id="KW-0812">Transmembrane</keyword>
<feature type="domain" description="Methyl-accepting transducer" evidence="9">
    <location>
        <begin position="307"/>
        <end position="543"/>
    </location>
</feature>
<dbReference type="Pfam" id="PF00015">
    <property type="entry name" value="MCPsignal"/>
    <property type="match status" value="1"/>
</dbReference>
<evidence type="ECO:0000256" key="2">
    <source>
        <dbReference type="ARBA" id="ARBA00022475"/>
    </source>
</evidence>
<keyword evidence="3 8" id="KW-0472">Membrane</keyword>
<dbReference type="PROSITE" id="PS50111">
    <property type="entry name" value="CHEMOTAXIS_TRANSDUC_2"/>
    <property type="match status" value="1"/>
</dbReference>
<dbReference type="Pfam" id="PF05227">
    <property type="entry name" value="CHASE3"/>
    <property type="match status" value="1"/>
</dbReference>
<evidence type="ECO:0000256" key="5">
    <source>
        <dbReference type="ARBA" id="ARBA00029447"/>
    </source>
</evidence>
<evidence type="ECO:0000256" key="6">
    <source>
        <dbReference type="PROSITE-ProRule" id="PRU00284"/>
    </source>
</evidence>